<evidence type="ECO:0000313" key="2">
    <source>
        <dbReference type="Proteomes" id="UP000789396"/>
    </source>
</evidence>
<protein>
    <submittedName>
        <fullName evidence="1">1259_t:CDS:1</fullName>
    </submittedName>
</protein>
<name>A0A9N8WLK9_9GLOM</name>
<dbReference type="AlphaFoldDB" id="A0A9N8WLK9"/>
<keyword evidence="2" id="KW-1185">Reference proteome</keyword>
<dbReference type="Proteomes" id="UP000789396">
    <property type="component" value="Unassembled WGS sequence"/>
</dbReference>
<comment type="caution">
    <text evidence="1">The sequence shown here is derived from an EMBL/GenBank/DDBJ whole genome shotgun (WGS) entry which is preliminary data.</text>
</comment>
<gene>
    <name evidence="1" type="ORF">RFULGI_LOCUS2084</name>
</gene>
<evidence type="ECO:0000313" key="1">
    <source>
        <dbReference type="EMBL" id="CAG8493284.1"/>
    </source>
</evidence>
<feature type="non-terminal residue" evidence="1">
    <location>
        <position position="334"/>
    </location>
</feature>
<reference evidence="1" key="1">
    <citation type="submission" date="2021-06" db="EMBL/GenBank/DDBJ databases">
        <authorList>
            <person name="Kallberg Y."/>
            <person name="Tangrot J."/>
            <person name="Rosling A."/>
        </authorList>
    </citation>
    <scope>NUCLEOTIDE SEQUENCE</scope>
    <source>
        <strain evidence="1">IN212</strain>
    </source>
</reference>
<organism evidence="1 2">
    <name type="scientific">Racocetra fulgida</name>
    <dbReference type="NCBI Taxonomy" id="60492"/>
    <lineage>
        <taxon>Eukaryota</taxon>
        <taxon>Fungi</taxon>
        <taxon>Fungi incertae sedis</taxon>
        <taxon>Mucoromycota</taxon>
        <taxon>Glomeromycotina</taxon>
        <taxon>Glomeromycetes</taxon>
        <taxon>Diversisporales</taxon>
        <taxon>Gigasporaceae</taxon>
        <taxon>Racocetra</taxon>
    </lineage>
</organism>
<accession>A0A9N8WLK9</accession>
<sequence length="334" mass="38254">CQDLTESDDSLMNPAIEEAQNVENFECSSNINQDENSFQFQHNYGRVVSHNVNTQKQNLSNYIDSPFEAENQYYQYSNNVDDKLHNNLFANNARYQSGLIDLNSTNKNGSNYLPNQYNYSQVVNYNTSFDSNPSDLQFKLYLFQLIHSPFSSPTSPPTPFPNISPTTYSITSSINKSDSPLSKNFKEVKRQLSVPRNKSSPLSKNFKEVKRQLSALNENYPPLSQNFNEDKRQLSVTYMTNESFSDYHDSDGITISNNQRLISIHDTTQMVNDSNMNLEFDPKYHFRDAIEGHKYFKVDQNVNISYESDLAECIPGLYRLLDLCKDDGSNGLGT</sequence>
<dbReference type="EMBL" id="CAJVPZ010001475">
    <property type="protein sequence ID" value="CAG8493284.1"/>
    <property type="molecule type" value="Genomic_DNA"/>
</dbReference>
<dbReference type="OrthoDB" id="2449710at2759"/>
<proteinExistence type="predicted"/>